<sequence length="211" mass="24656">MWDHPDRVRWPTDRTKTETILVWHIATTLFHHTKRPSQENNDALKERWVALDLSNYCFRLLKRFPELLPEEVEWTEKMYESLREEIYGIDRSSGQKSTAAVDRCDYAMKDNVIWDENSLVGKGAMLAKLLVFYADNGRQVWAMLTEFWAEMLLFIAPSDNVEGHKEVLEKGELITQVWALLTHAGILTRPKSTEHLNHENESNEVTEDLIV</sequence>
<dbReference type="Pfam" id="PF04578">
    <property type="entry name" value="DUF594"/>
    <property type="match status" value="1"/>
</dbReference>
<evidence type="ECO:0008006" key="3">
    <source>
        <dbReference type="Google" id="ProtNLM"/>
    </source>
</evidence>
<organism evidence="1 2">
    <name type="scientific">Rhynchospora pubera</name>
    <dbReference type="NCBI Taxonomy" id="906938"/>
    <lineage>
        <taxon>Eukaryota</taxon>
        <taxon>Viridiplantae</taxon>
        <taxon>Streptophyta</taxon>
        <taxon>Embryophyta</taxon>
        <taxon>Tracheophyta</taxon>
        <taxon>Spermatophyta</taxon>
        <taxon>Magnoliopsida</taxon>
        <taxon>Liliopsida</taxon>
        <taxon>Poales</taxon>
        <taxon>Cyperaceae</taxon>
        <taxon>Cyperoideae</taxon>
        <taxon>Rhynchosporeae</taxon>
        <taxon>Rhynchospora</taxon>
    </lineage>
</organism>
<proteinExistence type="predicted"/>
<dbReference type="Proteomes" id="UP001140206">
    <property type="component" value="Chromosome 2"/>
</dbReference>
<name>A0AAV8F5H1_9POAL</name>
<dbReference type="InterPro" id="IPR007658">
    <property type="entry name" value="DUF594"/>
</dbReference>
<dbReference type="PANTHER" id="PTHR31325">
    <property type="entry name" value="OS01G0798800 PROTEIN-RELATED"/>
    <property type="match status" value="1"/>
</dbReference>
<reference evidence="1" key="1">
    <citation type="submission" date="2022-08" db="EMBL/GenBank/DDBJ databases">
        <authorList>
            <person name="Marques A."/>
        </authorList>
    </citation>
    <scope>NUCLEOTIDE SEQUENCE</scope>
    <source>
        <strain evidence="1">RhyPub2mFocal</strain>
        <tissue evidence="1">Leaves</tissue>
    </source>
</reference>
<evidence type="ECO:0000313" key="1">
    <source>
        <dbReference type="EMBL" id="KAJ4788593.1"/>
    </source>
</evidence>
<protein>
    <recommendedName>
        <fullName evidence="3">DUF4220 domain-containing protein</fullName>
    </recommendedName>
</protein>
<evidence type="ECO:0000313" key="2">
    <source>
        <dbReference type="Proteomes" id="UP001140206"/>
    </source>
</evidence>
<gene>
    <name evidence="1" type="ORF">LUZ62_039839</name>
</gene>
<dbReference type="EMBL" id="JAMFTS010000002">
    <property type="protein sequence ID" value="KAJ4788593.1"/>
    <property type="molecule type" value="Genomic_DNA"/>
</dbReference>
<keyword evidence="2" id="KW-1185">Reference proteome</keyword>
<dbReference type="AlphaFoldDB" id="A0AAV8F5H1"/>
<comment type="caution">
    <text evidence="1">The sequence shown here is derived from an EMBL/GenBank/DDBJ whole genome shotgun (WGS) entry which is preliminary data.</text>
</comment>
<accession>A0AAV8F5H1</accession>